<evidence type="ECO:0000256" key="3">
    <source>
        <dbReference type="ARBA" id="ARBA00022723"/>
    </source>
</evidence>
<evidence type="ECO:0000256" key="1">
    <source>
        <dbReference type="ARBA" id="ARBA00004123"/>
    </source>
</evidence>
<dbReference type="GO" id="GO:0005634">
    <property type="term" value="C:nucleus"/>
    <property type="evidence" value="ECO:0007669"/>
    <property type="project" value="UniProtKB-SubCell"/>
</dbReference>
<organism evidence="5">
    <name type="scientific">Medicago truncatula</name>
    <name type="common">Barrel medic</name>
    <name type="synonym">Medicago tribuloides</name>
    <dbReference type="NCBI Taxonomy" id="3880"/>
    <lineage>
        <taxon>Eukaryota</taxon>
        <taxon>Viridiplantae</taxon>
        <taxon>Streptophyta</taxon>
        <taxon>Embryophyta</taxon>
        <taxon>Tracheophyta</taxon>
        <taxon>Spermatophyta</taxon>
        <taxon>Magnoliopsida</taxon>
        <taxon>eudicotyledons</taxon>
        <taxon>Gunneridae</taxon>
        <taxon>Pentapetalae</taxon>
        <taxon>rosids</taxon>
        <taxon>fabids</taxon>
        <taxon>Fabales</taxon>
        <taxon>Fabaceae</taxon>
        <taxon>Papilionoideae</taxon>
        <taxon>50 kb inversion clade</taxon>
        <taxon>NPAAA clade</taxon>
        <taxon>Hologalegina</taxon>
        <taxon>IRL clade</taxon>
        <taxon>Trifolieae</taxon>
        <taxon>Medicago</taxon>
    </lineage>
</organism>
<comment type="similarity">
    <text evidence="2">Belongs to the JARID1 histone demethylase family.</text>
</comment>
<evidence type="ECO:0000313" key="5">
    <source>
        <dbReference type="EMBL" id="RHN82610.1"/>
    </source>
</evidence>
<dbReference type="AlphaFoldDB" id="A0A396JW99"/>
<name>A0A396JW99_MEDTR</name>
<dbReference type="EMBL" id="PSQE01000001">
    <property type="protein sequence ID" value="RHN82610.1"/>
    <property type="molecule type" value="Genomic_DNA"/>
</dbReference>
<dbReference type="GO" id="GO:0046872">
    <property type="term" value="F:metal ion binding"/>
    <property type="evidence" value="ECO:0007669"/>
    <property type="project" value="UniProtKB-KW"/>
</dbReference>
<dbReference type="Gramene" id="rna6785">
    <property type="protein sequence ID" value="RHN82610.1"/>
    <property type="gene ID" value="gene6785"/>
</dbReference>
<evidence type="ECO:0000256" key="2">
    <source>
        <dbReference type="ARBA" id="ARBA00006801"/>
    </source>
</evidence>
<keyword evidence="3" id="KW-0479">Metal-binding</keyword>
<dbReference type="InterPro" id="IPR045109">
    <property type="entry name" value="LSDs-like"/>
</dbReference>
<gene>
    <name evidence="5" type="ORF">MtrunA17_Chr1g0211671</name>
</gene>
<dbReference type="GO" id="GO:0032454">
    <property type="term" value="F:histone H3K9 demethylase activity"/>
    <property type="evidence" value="ECO:0007669"/>
    <property type="project" value="InterPro"/>
</dbReference>
<comment type="subcellular location">
    <subcellularLocation>
        <location evidence="1">Nucleus</location>
    </subcellularLocation>
</comment>
<keyword evidence="4" id="KW-0539">Nucleus</keyword>
<evidence type="ECO:0000256" key="4">
    <source>
        <dbReference type="ARBA" id="ARBA00023242"/>
    </source>
</evidence>
<proteinExistence type="inferred from homology"/>
<dbReference type="PANTHER" id="PTHR12549">
    <property type="entry name" value="JMJC DOMAIN-CONTAINING HISTONE DEMETHYLATION PROTEIN"/>
    <property type="match status" value="1"/>
</dbReference>
<dbReference type="Proteomes" id="UP000265566">
    <property type="component" value="Chromosome 1"/>
</dbReference>
<comment type="caution">
    <text evidence="5">The sequence shown here is derived from an EMBL/GenBank/DDBJ whole genome shotgun (WGS) entry which is preliminary data.</text>
</comment>
<dbReference type="Gene3D" id="2.60.120.650">
    <property type="entry name" value="Cupin"/>
    <property type="match status" value="1"/>
</dbReference>
<dbReference type="PANTHER" id="PTHR12549:SF11">
    <property type="entry name" value="LYSINE-SPECIFIC DEMETHYLASE JMJ25"/>
    <property type="match status" value="1"/>
</dbReference>
<reference evidence="5" key="1">
    <citation type="journal article" date="2018" name="Nat. Plants">
        <title>Whole-genome landscape of Medicago truncatula symbiotic genes.</title>
        <authorList>
            <person name="Pecrix Y."/>
            <person name="Gamas P."/>
            <person name="Carrere S."/>
        </authorList>
    </citation>
    <scope>NUCLEOTIDE SEQUENCE</scope>
    <source>
        <tissue evidence="5">Leaves</tissue>
    </source>
</reference>
<accession>A0A396JW99</accession>
<sequence>MQIVEAIHHKLTFYVTSCIKVALDFVSPEHIGECFRLTEEFRKLPINHRSAADKFEVKKIAVHAMLDVVEKLEKARLKGSIFVLTVALETLYADLHWCTSEYRSLYVPMVLTIRLIQVWADANVNVYIKRRL</sequence>
<protein>
    <submittedName>
        <fullName evidence="5">Uncharacterized protein</fullName>
    </submittedName>
</protein>